<feature type="region of interest" description="Disordered" evidence="2">
    <location>
        <begin position="477"/>
        <end position="501"/>
    </location>
</feature>
<sequence length="701" mass="74061">MASHRRARHGARARRSSRKIPLVAVTAVATLIVGLALSLTTLFGRSDSSPGRDDFDVKAAVEKKPAPPIWTRTWNTAMATAYPPDRTNVTGRQTLRMVVHAGVAGVSSRIHLVNTFSKEPVTIGRATIARQAHGAATAAAPMALTFGGRPGTVIAPGGSVYSDAAAFPVNADENLLVSIHLPNSVRMAPYHKWALTTSYTSAAGDTGDRTMDTADSGFTTKFPYWAFLDGVDVMASSAGTVVLLGDSQTDGAHTTADGNRRWPDAYARALRATDRDKPMTVVNAGISGNRVLADGDQAEAGPSALNRFDRDVLAVPNVKSVLLYEGINDIGLAGSSAPEVISGIRQLAARAHSAGLTFTVATIPPFKGFERYTPAKDKVRQEVNDYIRTTSDIDAHVDFDQATRDPLNPARLFAGYYGRGDDRLHFSDNGSQALSDAIASGHSPAPPTAPTSNAPTQTVVADFTGDGIPDLIAREANGELRLRPGNKDVDDSSRGDGTFGGPKTVMRDWNYTQVVAGDFDGDGHDDLLAKDGAGSLQLISGSGNGTFGKPKKVLDGWAVTQTVAADFNGDGIPDLLGRGTDGGLYFWPGNRKTVFGPVRPVLKKWNFTRTTAGDFTGDGKADLIAEDGAGNLQLFTGNGNGTFSGPEKVLGGWTSTELSAVALRKGGIAHLLGRSKETGALHTWFNLGNAQFSRPLRHPDS</sequence>
<dbReference type="Proteomes" id="UP001611162">
    <property type="component" value="Unassembled WGS sequence"/>
</dbReference>
<evidence type="ECO:0000313" key="4">
    <source>
        <dbReference type="EMBL" id="MFI0910944.1"/>
    </source>
</evidence>
<evidence type="ECO:0000259" key="3">
    <source>
        <dbReference type="Pfam" id="PF13472"/>
    </source>
</evidence>
<evidence type="ECO:0000256" key="2">
    <source>
        <dbReference type="SAM" id="MobiDB-lite"/>
    </source>
</evidence>
<keyword evidence="5" id="KW-1185">Reference proteome</keyword>
<dbReference type="SUPFAM" id="SSF69318">
    <property type="entry name" value="Integrin alpha N-terminal domain"/>
    <property type="match status" value="1"/>
</dbReference>
<keyword evidence="1" id="KW-0732">Signal</keyword>
<gene>
    <name evidence="4" type="ORF">ACH4TF_10870</name>
</gene>
<organism evidence="4 5">
    <name type="scientific">Streptomyces abikoensis</name>
    <dbReference type="NCBI Taxonomy" id="97398"/>
    <lineage>
        <taxon>Bacteria</taxon>
        <taxon>Bacillati</taxon>
        <taxon>Actinomycetota</taxon>
        <taxon>Actinomycetes</taxon>
        <taxon>Kitasatosporales</taxon>
        <taxon>Streptomycetaceae</taxon>
        <taxon>Streptomyces</taxon>
    </lineage>
</organism>
<accession>A0ABW7T387</accession>
<feature type="domain" description="SGNH hydrolase-type esterase" evidence="3">
    <location>
        <begin position="243"/>
        <end position="433"/>
    </location>
</feature>
<dbReference type="Pfam" id="PF13517">
    <property type="entry name" value="FG-GAP_3"/>
    <property type="match status" value="1"/>
</dbReference>
<dbReference type="PANTHER" id="PTHR43784">
    <property type="entry name" value="GDSL-LIKE LIPASE/ACYLHYDROLASE, PUTATIVE (AFU_ORTHOLOGUE AFUA_2G00820)-RELATED"/>
    <property type="match status" value="1"/>
</dbReference>
<name>A0ABW7T387_9ACTN</name>
<feature type="compositionally biased region" description="Basic and acidic residues" evidence="2">
    <location>
        <begin position="477"/>
        <end position="494"/>
    </location>
</feature>
<protein>
    <submittedName>
        <fullName evidence="4">FG-GAP-like repeat-containing protein</fullName>
    </submittedName>
</protein>
<dbReference type="InterPro" id="IPR028994">
    <property type="entry name" value="Integrin_alpha_N"/>
</dbReference>
<dbReference type="InterPro" id="IPR053140">
    <property type="entry name" value="GDSL_Rv0518-like"/>
</dbReference>
<comment type="caution">
    <text evidence="4">The sequence shown here is derived from an EMBL/GenBank/DDBJ whole genome shotgun (WGS) entry which is preliminary data.</text>
</comment>
<dbReference type="SUPFAM" id="SSF52266">
    <property type="entry name" value="SGNH hydrolase"/>
    <property type="match status" value="1"/>
</dbReference>
<evidence type="ECO:0000256" key="1">
    <source>
        <dbReference type="ARBA" id="ARBA00022729"/>
    </source>
</evidence>
<reference evidence="4 5" key="1">
    <citation type="submission" date="2024-10" db="EMBL/GenBank/DDBJ databases">
        <title>The Natural Products Discovery Center: Release of the First 8490 Sequenced Strains for Exploring Actinobacteria Biosynthetic Diversity.</title>
        <authorList>
            <person name="Kalkreuter E."/>
            <person name="Kautsar S.A."/>
            <person name="Yang D."/>
            <person name="Bader C.D."/>
            <person name="Teijaro C.N."/>
            <person name="Fluegel L."/>
            <person name="Davis C.M."/>
            <person name="Simpson J.R."/>
            <person name="Lauterbach L."/>
            <person name="Steele A.D."/>
            <person name="Gui C."/>
            <person name="Meng S."/>
            <person name="Li G."/>
            <person name="Viehrig K."/>
            <person name="Ye F."/>
            <person name="Su P."/>
            <person name="Kiefer A.F."/>
            <person name="Nichols A."/>
            <person name="Cepeda A.J."/>
            <person name="Yan W."/>
            <person name="Fan B."/>
            <person name="Jiang Y."/>
            <person name="Adhikari A."/>
            <person name="Zheng C.-J."/>
            <person name="Schuster L."/>
            <person name="Cowan T.M."/>
            <person name="Smanski M.J."/>
            <person name="Chevrette M.G."/>
            <person name="De Carvalho L.P.S."/>
            <person name="Shen B."/>
        </authorList>
    </citation>
    <scope>NUCLEOTIDE SEQUENCE [LARGE SCALE GENOMIC DNA]</scope>
    <source>
        <strain evidence="4 5">NPDC020979</strain>
    </source>
</reference>
<proteinExistence type="predicted"/>
<dbReference type="InterPro" id="IPR013830">
    <property type="entry name" value="SGNH_hydro"/>
</dbReference>
<dbReference type="Gene3D" id="3.40.50.1110">
    <property type="entry name" value="SGNH hydrolase"/>
    <property type="match status" value="1"/>
</dbReference>
<dbReference type="PANTHER" id="PTHR43784:SF2">
    <property type="entry name" value="GDSL-LIKE LIPASE_ACYLHYDROLASE, PUTATIVE (AFU_ORTHOLOGUE AFUA_2G00820)-RELATED"/>
    <property type="match status" value="1"/>
</dbReference>
<dbReference type="InterPro" id="IPR036514">
    <property type="entry name" value="SGNH_hydro_sf"/>
</dbReference>
<dbReference type="RefSeq" id="WP_397612687.1">
    <property type="nucleotide sequence ID" value="NZ_JBIRRB010000003.1"/>
</dbReference>
<evidence type="ECO:0000313" key="5">
    <source>
        <dbReference type="Proteomes" id="UP001611162"/>
    </source>
</evidence>
<dbReference type="InterPro" id="IPR013517">
    <property type="entry name" value="FG-GAP"/>
</dbReference>
<dbReference type="Pfam" id="PF13472">
    <property type="entry name" value="Lipase_GDSL_2"/>
    <property type="match status" value="1"/>
</dbReference>
<feature type="region of interest" description="Disordered" evidence="2">
    <location>
        <begin position="435"/>
        <end position="463"/>
    </location>
</feature>
<dbReference type="EMBL" id="JBIRRB010000003">
    <property type="protein sequence ID" value="MFI0910944.1"/>
    <property type="molecule type" value="Genomic_DNA"/>
</dbReference>
<dbReference type="Gene3D" id="2.130.10.130">
    <property type="entry name" value="Integrin alpha, N-terminal"/>
    <property type="match status" value="1"/>
</dbReference>
<dbReference type="CDD" id="cd01830">
    <property type="entry name" value="XynE_like"/>
    <property type="match status" value="1"/>
</dbReference>